<comment type="caution">
    <text evidence="2">The sequence shown here is derived from an EMBL/GenBank/DDBJ whole genome shotgun (WGS) entry which is preliminary data.</text>
</comment>
<evidence type="ECO:0008006" key="4">
    <source>
        <dbReference type="Google" id="ProtNLM"/>
    </source>
</evidence>
<reference evidence="2 3" key="1">
    <citation type="submission" date="2021-04" db="EMBL/GenBank/DDBJ databases">
        <title>The genome sequence of type strain Ideonella paludis KCTC 32238.</title>
        <authorList>
            <person name="Liu Y."/>
        </authorList>
    </citation>
    <scope>NUCLEOTIDE SEQUENCE [LARGE SCALE GENOMIC DNA]</scope>
    <source>
        <strain evidence="2 3">KCTC 32238</strain>
    </source>
</reference>
<evidence type="ECO:0000256" key="1">
    <source>
        <dbReference type="SAM" id="MobiDB-lite"/>
    </source>
</evidence>
<gene>
    <name evidence="2" type="ORF">KAK11_20180</name>
</gene>
<feature type="compositionally biased region" description="Low complexity" evidence="1">
    <location>
        <begin position="22"/>
        <end position="41"/>
    </location>
</feature>
<name>A0ABS5E2N0_9BURK</name>
<dbReference type="Proteomes" id="UP000672097">
    <property type="component" value="Unassembled WGS sequence"/>
</dbReference>
<proteinExistence type="predicted"/>
<feature type="region of interest" description="Disordered" evidence="1">
    <location>
        <begin position="22"/>
        <end position="44"/>
    </location>
</feature>
<keyword evidence="3" id="KW-1185">Reference proteome</keyword>
<organism evidence="2 3">
    <name type="scientific">Ideonella paludis</name>
    <dbReference type="NCBI Taxonomy" id="1233411"/>
    <lineage>
        <taxon>Bacteria</taxon>
        <taxon>Pseudomonadati</taxon>
        <taxon>Pseudomonadota</taxon>
        <taxon>Betaproteobacteria</taxon>
        <taxon>Burkholderiales</taxon>
        <taxon>Sphaerotilaceae</taxon>
        <taxon>Ideonella</taxon>
    </lineage>
</organism>
<evidence type="ECO:0000313" key="3">
    <source>
        <dbReference type="Proteomes" id="UP000672097"/>
    </source>
</evidence>
<dbReference type="EMBL" id="JAGQDG010000009">
    <property type="protein sequence ID" value="MBQ0937653.1"/>
    <property type="molecule type" value="Genomic_DNA"/>
</dbReference>
<sequence length="159" mass="17169">MVVSAAVAAGVTALVSGCASRAPQAPAKPAAPVAPSAKVEPQAAMPNLQGPVKTWDEYRLRAAKRMVAANPDKTYLSDPPDPLLAIPVLDITVRADGSIDRIEVVRVPTQAKDTVELAKEAVRRAAPFGDVGRLPKPWKFRETFLYDDARRFKPMILDQ</sequence>
<accession>A0ABS5E2N0</accession>
<protein>
    <recommendedName>
        <fullName evidence="4">TonB C-terminal domain-containing protein</fullName>
    </recommendedName>
</protein>
<evidence type="ECO:0000313" key="2">
    <source>
        <dbReference type="EMBL" id="MBQ0937653.1"/>
    </source>
</evidence>